<evidence type="ECO:0000256" key="1">
    <source>
        <dbReference type="ARBA" id="ARBA00023239"/>
    </source>
</evidence>
<evidence type="ECO:0000313" key="4">
    <source>
        <dbReference type="Proteomes" id="UP000662814"/>
    </source>
</evidence>
<dbReference type="SUPFAM" id="SSF51569">
    <property type="entry name" value="Aldolase"/>
    <property type="match status" value="1"/>
</dbReference>
<protein>
    <submittedName>
        <fullName evidence="3">DUF2090 domain-containing protein</fullName>
    </submittedName>
</protein>
<proteinExistence type="predicted"/>
<evidence type="ECO:0000259" key="2">
    <source>
        <dbReference type="Pfam" id="PF09863"/>
    </source>
</evidence>
<sequence>MSTLFDPIHILAFDHRQVLRDMLGTPDESEAAAYERLSDGKQLVAEAAAELAASGAAGVGLLIDEEYGADAARFAADNGVTLAMPVEASRTKIIEYQYGDDYPQHVTAFGPDIVKLLVFHNPGDDAERQRIQFERTLEVSRWCKQNDYALMLEILLPATPEQLDSVDGSNERFVDELQTELLRESIKQYQDAGIEPDLWKVVGLPSAADFKVVAGQARADGRDHVGCIVLGNGAGVTQVETWLATAAGVEGFTGFAVGRSIWFEPLKAYYFDGLSRDEARARIVNSFSTLIRAFSSGR</sequence>
<dbReference type="PANTHER" id="PTHR39340">
    <property type="entry name" value="SULFOFRUCTOSEPHOSPHATE ALDOLASE"/>
    <property type="match status" value="1"/>
</dbReference>
<keyword evidence="1" id="KW-0456">Lyase</keyword>
<reference evidence="3 4" key="1">
    <citation type="submission" date="2020-12" db="EMBL/GenBank/DDBJ databases">
        <title>Microbacterium sp. HY060.</title>
        <authorList>
            <person name="Zhou J."/>
        </authorList>
    </citation>
    <scope>NUCLEOTIDE SEQUENCE [LARGE SCALE GENOMIC DNA]</scope>
    <source>
        <strain evidence="3 4">HY60</strain>
    </source>
</reference>
<dbReference type="InterPro" id="IPR013785">
    <property type="entry name" value="Aldolase_TIM"/>
</dbReference>
<name>A0ABX6YHF6_9MICO</name>
<accession>A0ABX6YHF6</accession>
<dbReference type="InterPro" id="IPR050552">
    <property type="entry name" value="LacD_aldolase"/>
</dbReference>
<dbReference type="EMBL" id="CP061169">
    <property type="protein sequence ID" value="QPZ38244.1"/>
    <property type="molecule type" value="Genomic_DNA"/>
</dbReference>
<dbReference type="Proteomes" id="UP000662814">
    <property type="component" value="Chromosome"/>
</dbReference>
<feature type="domain" description="DUF2090" evidence="2">
    <location>
        <begin position="6"/>
        <end position="295"/>
    </location>
</feature>
<keyword evidence="4" id="KW-1185">Reference proteome</keyword>
<dbReference type="InterPro" id="IPR018659">
    <property type="entry name" value="DUF2090"/>
</dbReference>
<dbReference type="Gene3D" id="3.20.20.70">
    <property type="entry name" value="Aldolase class I"/>
    <property type="match status" value="1"/>
</dbReference>
<dbReference type="PANTHER" id="PTHR39340:SF1">
    <property type="entry name" value="SULFOFRUCTOSEPHOSPHATE ALDOLASE"/>
    <property type="match status" value="1"/>
</dbReference>
<evidence type="ECO:0000313" key="3">
    <source>
        <dbReference type="EMBL" id="QPZ38244.1"/>
    </source>
</evidence>
<dbReference type="RefSeq" id="WP_166987044.1">
    <property type="nucleotide sequence ID" value="NZ_CP061169.1"/>
</dbReference>
<gene>
    <name evidence="3" type="ORF">HCR76_15875</name>
</gene>
<organism evidence="3 4">
    <name type="scientific">Paramicrobacterium chengjingii</name>
    <dbReference type="NCBI Taxonomy" id="2769067"/>
    <lineage>
        <taxon>Bacteria</taxon>
        <taxon>Bacillati</taxon>
        <taxon>Actinomycetota</taxon>
        <taxon>Actinomycetes</taxon>
        <taxon>Micrococcales</taxon>
        <taxon>Microbacteriaceae</taxon>
        <taxon>Paramicrobacterium</taxon>
    </lineage>
</organism>
<dbReference type="Pfam" id="PF09863">
    <property type="entry name" value="DUF2090"/>
    <property type="match status" value="1"/>
</dbReference>